<evidence type="ECO:0000313" key="2">
    <source>
        <dbReference type="WBParaSite" id="MCU_007861-RA"/>
    </source>
</evidence>
<organism evidence="2">
    <name type="scientific">Mesocestoides corti</name>
    <name type="common">Flatworm</name>
    <dbReference type="NCBI Taxonomy" id="53468"/>
    <lineage>
        <taxon>Eukaryota</taxon>
        <taxon>Metazoa</taxon>
        <taxon>Spiralia</taxon>
        <taxon>Lophotrochozoa</taxon>
        <taxon>Platyhelminthes</taxon>
        <taxon>Cestoda</taxon>
        <taxon>Eucestoda</taxon>
        <taxon>Cyclophyllidea</taxon>
        <taxon>Mesocestoididae</taxon>
        <taxon>Mesocestoides</taxon>
    </lineage>
</organism>
<protein>
    <submittedName>
        <fullName evidence="2">Uncharacterized protein</fullName>
    </submittedName>
</protein>
<sequence>MFCIRYLILCIRRLRRPSTRGRNTTISYTSKSGSNRNRRRGSRNRFQLRPSKS</sequence>
<dbReference type="AlphaFoldDB" id="A0A5K3FJM2"/>
<dbReference type="WBParaSite" id="MCU_007861-RA">
    <property type="protein sequence ID" value="MCU_007861-RA"/>
    <property type="gene ID" value="MCU_007861"/>
</dbReference>
<evidence type="ECO:0000256" key="1">
    <source>
        <dbReference type="SAM" id="MobiDB-lite"/>
    </source>
</evidence>
<name>A0A5K3FJM2_MESCO</name>
<feature type="compositionally biased region" description="Polar residues" evidence="1">
    <location>
        <begin position="20"/>
        <end position="31"/>
    </location>
</feature>
<reference evidence="2" key="1">
    <citation type="submission" date="2019-11" db="UniProtKB">
        <authorList>
            <consortium name="WormBaseParasite"/>
        </authorList>
    </citation>
    <scope>IDENTIFICATION</scope>
</reference>
<accession>A0A5K3FJM2</accession>
<feature type="region of interest" description="Disordered" evidence="1">
    <location>
        <begin position="20"/>
        <end position="53"/>
    </location>
</feature>
<proteinExistence type="predicted"/>